<dbReference type="PROSITE" id="PS00411">
    <property type="entry name" value="KINESIN_MOTOR_1"/>
    <property type="match status" value="1"/>
</dbReference>
<dbReference type="PANTHER" id="PTHR47972">
    <property type="entry name" value="KINESIN-LIKE PROTEIN KLP-3"/>
    <property type="match status" value="1"/>
</dbReference>
<proteinExistence type="inferred from homology"/>
<evidence type="ECO:0000313" key="7">
    <source>
        <dbReference type="EMBL" id="SPQ93593.1"/>
    </source>
</evidence>
<evidence type="ECO:0000256" key="1">
    <source>
        <dbReference type="ARBA" id="ARBA00022741"/>
    </source>
</evidence>
<keyword evidence="7" id="KW-0496">Mitochondrion</keyword>
<feature type="region of interest" description="Disordered" evidence="5">
    <location>
        <begin position="1493"/>
        <end position="1543"/>
    </location>
</feature>
<name>A0A3P3Y0A5_PLABS</name>
<dbReference type="Gene3D" id="3.50.50.60">
    <property type="entry name" value="FAD/NAD(P)-binding domain"/>
    <property type="match status" value="1"/>
</dbReference>
<keyword evidence="2 3" id="KW-0067">ATP-binding</keyword>
<gene>
    <name evidence="7" type="ORF">PLBR_LOCUS808</name>
</gene>
<evidence type="ECO:0000313" key="8">
    <source>
        <dbReference type="Proteomes" id="UP000290189"/>
    </source>
</evidence>
<protein>
    <recommendedName>
        <fullName evidence="6">Kinesin motor domain-containing protein</fullName>
    </recommendedName>
</protein>
<dbReference type="InterPro" id="IPR027417">
    <property type="entry name" value="P-loop_NTPase"/>
</dbReference>
<dbReference type="SMART" id="SM00129">
    <property type="entry name" value="KISc"/>
    <property type="match status" value="1"/>
</dbReference>
<dbReference type="InterPro" id="IPR006076">
    <property type="entry name" value="FAD-dep_OxRdtase"/>
</dbReference>
<evidence type="ECO:0000256" key="2">
    <source>
        <dbReference type="ARBA" id="ARBA00022840"/>
    </source>
</evidence>
<keyword evidence="3" id="KW-0505">Motor protein</keyword>
<organism evidence="7 8">
    <name type="scientific">Plasmodiophora brassicae</name>
    <name type="common">Clubroot disease agent</name>
    <dbReference type="NCBI Taxonomy" id="37360"/>
    <lineage>
        <taxon>Eukaryota</taxon>
        <taxon>Sar</taxon>
        <taxon>Rhizaria</taxon>
        <taxon>Endomyxa</taxon>
        <taxon>Phytomyxea</taxon>
        <taxon>Plasmodiophorida</taxon>
        <taxon>Plasmodiophoridae</taxon>
        <taxon>Plasmodiophora</taxon>
    </lineage>
</organism>
<dbReference type="SUPFAM" id="SSF51905">
    <property type="entry name" value="FAD/NAD(P)-binding domain"/>
    <property type="match status" value="1"/>
</dbReference>
<feature type="compositionally biased region" description="Acidic residues" evidence="5">
    <location>
        <begin position="1532"/>
        <end position="1543"/>
    </location>
</feature>
<feature type="region of interest" description="Disordered" evidence="5">
    <location>
        <begin position="836"/>
        <end position="860"/>
    </location>
</feature>
<evidence type="ECO:0000259" key="6">
    <source>
        <dbReference type="PROSITE" id="PS50067"/>
    </source>
</evidence>
<feature type="binding site" evidence="3">
    <location>
        <begin position="1216"/>
        <end position="1223"/>
    </location>
    <ligand>
        <name>ATP</name>
        <dbReference type="ChEBI" id="CHEBI:30616"/>
    </ligand>
</feature>
<dbReference type="GO" id="GO:0003777">
    <property type="term" value="F:microtubule motor activity"/>
    <property type="evidence" value="ECO:0007669"/>
    <property type="project" value="InterPro"/>
</dbReference>
<dbReference type="Pfam" id="PF01266">
    <property type="entry name" value="DAO"/>
    <property type="match status" value="1"/>
</dbReference>
<dbReference type="PRINTS" id="PR00380">
    <property type="entry name" value="KINESINHEAVY"/>
</dbReference>
<feature type="coiled-coil region" evidence="4">
    <location>
        <begin position="414"/>
        <end position="557"/>
    </location>
</feature>
<feature type="compositionally biased region" description="Low complexity" evidence="5">
    <location>
        <begin position="844"/>
        <end position="854"/>
    </location>
</feature>
<dbReference type="PROSITE" id="PS50067">
    <property type="entry name" value="KINESIN_MOTOR_2"/>
    <property type="match status" value="1"/>
</dbReference>
<dbReference type="EMBL" id="OVEO01000001">
    <property type="protein sequence ID" value="SPQ93593.1"/>
    <property type="molecule type" value="Genomic_DNA"/>
</dbReference>
<feature type="coiled-coil region" evidence="4">
    <location>
        <begin position="1004"/>
        <end position="1092"/>
    </location>
</feature>
<sequence length="1543" mass="169421">MSAADRHVVIVGGGIVGSSTAYFLTHYPGDDGGRPVRVTVVEGCAPACGASGKAGGFLARDWCSGPLSSLAPMSFDLHAELASRYNGEVRWGYRRVDTFGVDITTASKPSGASSRHSQLPWLSGSAVRGVRSLGDKSGTAQCHPYLLTKFLLDEACRSGAAVRVGSPVIGLSMNDDDGTRVVALGNGDHIQATDVVIASGPWSFQAESWLPDGVFPSGMTSQRAHSVAMKPIEAVPEQVLFTSIRDGRRTYDPEFYPRPDGDVYVCGFSDDADLPHDPAHVEPDLAKCDDLVRLARAVSPVLHDVDARIRQACYLPLSPDGWPIIGRIADGLVMAEIILEGRARSADIVHSVLVSGYPPSAMGHVGGQSMEEALLLPGRVTHGPVDDQPLRQVDAEEIKFIPLDIAKQQVREALQFAQRQKQRHLDVIERIEGQYAALQAQTKTNFDQYVAKLVDDHKAKLRVQQTLLEALKEKNLETRLALQDRIQAGEDALVEMTKRHAERVSQYEDELARIKAQLCGERDVALRAADERSRLEIAEARRELGRCEQRFAFQQNRLREAVEETVKTLLETIVQRVDLDTTRTEFRGFEYERYRLLNEIAALRDGRAPVVLPPSSPDETIREMSRLQAYTTEQARVIEGLRIDIALLRQQANASQRVSPSPAPAAVQSAEPTASNSFQVANRIAMISSEIEVLSTRRHDLKQTLKEWEAKFVSKKGRKPKRSEVLNSNVGPDALELDALKVKLEDLETSLAEAQSQPAAAPSEPAAFAASTPAERATALATVAPAPSVVFVDKPSELDRSTIAQLQQDLDAARKRVKDLEATREKIVEIREVMVPTPTPTATPPGATSAPNPTQSLSPENPALQTRIAELESSIAQLSRNAERDAAEAKKVEQGLRAELEMNRSALAKAHAMQTSLSGTSDQVKALQEALSREMQAKASAVAEWEAKAADLQKSLQAAGEREEALHKVMDEQIRALQTKSGESEKKIMDDMRKAMQKESEQQATKGKEAIKAMEKRVEEAKAAADAKAAELETVIASKTAEIERLMKEMGDAERAQKELQSSGAATIEKLQQEMEALKADASERVKKAEAIETDCLRRVVEAEEGFRKESILRKKLQFEIEDMKGAIRVYCRSRPLSSSERERGDRECVRFPDQFTALLESESRSTRGGKVEKRYEFDQVFSPATNGSQDGIFAETRGLVNFAIDGYNVCIFAYGQTGSGKTFTMAGTKDAPGLKPRFVNEIFDIIRRTSKQYEYSVRAYMLEIYLDELQDLFWKAETKDWKKLQAQNQAPTLKVQKNAKNIVVITGAVEREFTSADALLDFVTVAESNRVVGSTAMNAESSRSHLIFGIFIERTDKVNGKKFFGKLSLVDLAGSESVKKTGATKQRLKEAMSINKSLSCLGNVINKLSKCEKFIPYRDNILTKVMEDSLGNNAKTLMFVNISPSEYNYDESVGSLTYASLVKTIVNSASVEVETKEMARLKAEIKSLKAKLGEQAVEEKEDDAPPPDAEPPPASTDADNEAAQAALDAAETGDDAQEAPPV</sequence>
<dbReference type="InterPro" id="IPR001752">
    <property type="entry name" value="Kinesin_motor_dom"/>
</dbReference>
<feature type="coiled-coil region" evidence="4">
    <location>
        <begin position="803"/>
        <end position="830"/>
    </location>
</feature>
<reference evidence="7 8" key="1">
    <citation type="submission" date="2018-03" db="EMBL/GenBank/DDBJ databases">
        <authorList>
            <person name="Fogelqvist J."/>
        </authorList>
    </citation>
    <scope>NUCLEOTIDE SEQUENCE [LARGE SCALE GENOMIC DNA]</scope>
</reference>
<accession>A0A3P3Y0A5</accession>
<dbReference type="GO" id="GO:0005524">
    <property type="term" value="F:ATP binding"/>
    <property type="evidence" value="ECO:0007669"/>
    <property type="project" value="UniProtKB-UniRule"/>
</dbReference>
<feature type="coiled-coil region" evidence="4">
    <location>
        <begin position="861"/>
        <end position="899"/>
    </location>
</feature>
<dbReference type="InterPro" id="IPR036961">
    <property type="entry name" value="Kinesin_motor_dom_sf"/>
</dbReference>
<dbReference type="PANTHER" id="PTHR47972:SF16">
    <property type="entry name" value="KINESIN-LIKE PROTEIN"/>
    <property type="match status" value="1"/>
</dbReference>
<dbReference type="GO" id="GO:0008017">
    <property type="term" value="F:microtubule binding"/>
    <property type="evidence" value="ECO:0007669"/>
    <property type="project" value="InterPro"/>
</dbReference>
<dbReference type="InterPro" id="IPR019821">
    <property type="entry name" value="Kinesin_motor_CS"/>
</dbReference>
<evidence type="ECO:0000256" key="5">
    <source>
        <dbReference type="SAM" id="MobiDB-lite"/>
    </source>
</evidence>
<feature type="compositionally biased region" description="Low complexity" evidence="5">
    <location>
        <begin position="1516"/>
        <end position="1531"/>
    </location>
</feature>
<geneLocation type="mitochondrion" evidence="7"/>
<dbReference type="Pfam" id="PF00225">
    <property type="entry name" value="Kinesin"/>
    <property type="match status" value="1"/>
</dbReference>
<keyword evidence="4" id="KW-0175">Coiled coil</keyword>
<dbReference type="Gene3D" id="3.30.9.10">
    <property type="entry name" value="D-Amino Acid Oxidase, subunit A, domain 2"/>
    <property type="match status" value="1"/>
</dbReference>
<dbReference type="GO" id="GO:0007018">
    <property type="term" value="P:microtubule-based movement"/>
    <property type="evidence" value="ECO:0007669"/>
    <property type="project" value="InterPro"/>
</dbReference>
<dbReference type="SUPFAM" id="SSF52540">
    <property type="entry name" value="P-loop containing nucleoside triphosphate hydrolases"/>
    <property type="match status" value="1"/>
</dbReference>
<dbReference type="InterPro" id="IPR027640">
    <property type="entry name" value="Kinesin-like_fam"/>
</dbReference>
<dbReference type="Gene3D" id="3.40.850.10">
    <property type="entry name" value="Kinesin motor domain"/>
    <property type="match status" value="1"/>
</dbReference>
<dbReference type="InterPro" id="IPR036188">
    <property type="entry name" value="FAD/NAD-bd_sf"/>
</dbReference>
<feature type="domain" description="Kinesin motor" evidence="6">
    <location>
        <begin position="1127"/>
        <end position="1466"/>
    </location>
</feature>
<keyword evidence="1 3" id="KW-0547">Nucleotide-binding</keyword>
<evidence type="ECO:0000256" key="3">
    <source>
        <dbReference type="PROSITE-ProRule" id="PRU00283"/>
    </source>
</evidence>
<evidence type="ECO:0000256" key="4">
    <source>
        <dbReference type="SAM" id="Coils"/>
    </source>
</evidence>
<comment type="similarity">
    <text evidence="3">Belongs to the TRAFAC class myosin-kinesin ATPase superfamily. Kinesin family.</text>
</comment>
<dbReference type="Proteomes" id="UP000290189">
    <property type="component" value="Unassembled WGS sequence"/>
</dbReference>